<organism evidence="6 7">
    <name type="scientific">Spiroplasma poulsonii</name>
    <dbReference type="NCBI Taxonomy" id="2138"/>
    <lineage>
        <taxon>Bacteria</taxon>
        <taxon>Bacillati</taxon>
        <taxon>Mycoplasmatota</taxon>
        <taxon>Mollicutes</taxon>
        <taxon>Entomoplasmatales</taxon>
        <taxon>Spiroplasmataceae</taxon>
        <taxon>Spiroplasma</taxon>
    </lineage>
</organism>
<dbReference type="EC" id="1.11.1.-" evidence="6"/>
<keyword evidence="3" id="KW-1015">Disulfide bond</keyword>
<keyword evidence="1 6" id="KW-0575">Peroxidase</keyword>
<dbReference type="AlphaFoldDB" id="A0A2P6FD41"/>
<dbReference type="Pfam" id="PF08534">
    <property type="entry name" value="Redoxin"/>
    <property type="match status" value="1"/>
</dbReference>
<dbReference type="InterPro" id="IPR013740">
    <property type="entry name" value="Redoxin"/>
</dbReference>
<dbReference type="SUPFAM" id="SSF52833">
    <property type="entry name" value="Thioredoxin-like"/>
    <property type="match status" value="1"/>
</dbReference>
<reference evidence="6 7" key="1">
    <citation type="journal article" date="2015" name="MBio">
        <title>Genome sequence of the Drosophila melanogaster male-killing Spiroplasma strain MSRO endosymbiont.</title>
        <authorList>
            <person name="Paredes J.C."/>
            <person name="Herren J.K."/>
            <person name="Schupfer F."/>
            <person name="Marin R."/>
            <person name="Claverol S."/>
            <person name="Kuo C.H."/>
            <person name="Lemaitre B."/>
            <person name="Beven L."/>
        </authorList>
    </citation>
    <scope>NUCLEOTIDE SEQUENCE [LARGE SCALE GENOMIC DNA]</scope>
    <source>
        <strain evidence="6 7">MSRO</strain>
    </source>
</reference>
<accession>A0A2P6FD41</accession>
<keyword evidence="4" id="KW-0676">Redox-active center</keyword>
<evidence type="ECO:0000256" key="1">
    <source>
        <dbReference type="ARBA" id="ARBA00022559"/>
    </source>
</evidence>
<dbReference type="STRING" id="2138.SMSRO_v1c11510"/>
<name>A0A2P6FD41_9MOLU</name>
<sequence>MAKGTMSGDVATLIASNHLKVGDTLTFKADTVKWEDFELTNLKKEYKVISSIPSIDTSVCLLQTKQFNETILNKYPAVQLITISRDLPFALQRACESFVNPEHILLSDTNYREFGHKTKLYFEFNNLLARSVMVLDQNNQVIYLQIVSPVSSEPNYQDTYHFLDTLIK</sequence>
<evidence type="ECO:0000256" key="2">
    <source>
        <dbReference type="ARBA" id="ARBA00022862"/>
    </source>
</evidence>
<dbReference type="RefSeq" id="WP_040093530.1">
    <property type="nucleotide sequence ID" value="NZ_CM020866.1"/>
</dbReference>
<evidence type="ECO:0000256" key="4">
    <source>
        <dbReference type="ARBA" id="ARBA00023284"/>
    </source>
</evidence>
<evidence type="ECO:0000313" key="7">
    <source>
        <dbReference type="Proteomes" id="UP000031565"/>
    </source>
</evidence>
<keyword evidence="6" id="KW-0560">Oxidoreductase</keyword>
<dbReference type="Gene3D" id="3.40.30.10">
    <property type="entry name" value="Glutaredoxin"/>
    <property type="match status" value="1"/>
</dbReference>
<evidence type="ECO:0000313" key="6">
    <source>
        <dbReference type="EMBL" id="PQM31385.1"/>
    </source>
</evidence>
<dbReference type="PANTHER" id="PTHR43110">
    <property type="entry name" value="THIOL PEROXIDASE"/>
    <property type="match status" value="1"/>
</dbReference>
<dbReference type="Proteomes" id="UP000031565">
    <property type="component" value="Unassembled WGS sequence"/>
</dbReference>
<comment type="caution">
    <text evidence="6">The sequence shown here is derived from an EMBL/GenBank/DDBJ whole genome shotgun (WGS) entry which is preliminary data.</text>
</comment>
<dbReference type="OrthoDB" id="9781543at2"/>
<dbReference type="InterPro" id="IPR036249">
    <property type="entry name" value="Thioredoxin-like_sf"/>
</dbReference>
<evidence type="ECO:0000256" key="3">
    <source>
        <dbReference type="ARBA" id="ARBA00023157"/>
    </source>
</evidence>
<evidence type="ECO:0000259" key="5">
    <source>
        <dbReference type="Pfam" id="PF08534"/>
    </source>
</evidence>
<proteinExistence type="predicted"/>
<protein>
    <submittedName>
        <fullName evidence="6">Putative thiol peroxidase</fullName>
        <ecNumber evidence="6">1.11.1.-</ecNumber>
    </submittedName>
</protein>
<gene>
    <name evidence="6" type="primary">tpx_2</name>
    <name evidence="6" type="ORF">SMSRO_SF012160</name>
</gene>
<dbReference type="PANTHER" id="PTHR43110:SF1">
    <property type="entry name" value="THIOL PEROXIDASE"/>
    <property type="match status" value="1"/>
</dbReference>
<feature type="domain" description="Redoxin" evidence="5">
    <location>
        <begin position="27"/>
        <end position="157"/>
    </location>
</feature>
<keyword evidence="7" id="KW-1185">Reference proteome</keyword>
<keyword evidence="2" id="KW-0049">Antioxidant</keyword>
<dbReference type="EMBL" id="JTLV02000001">
    <property type="protein sequence ID" value="PQM31385.1"/>
    <property type="molecule type" value="Genomic_DNA"/>
</dbReference>
<dbReference type="InterPro" id="IPR050455">
    <property type="entry name" value="Tpx_Peroxidase_subfamily"/>
</dbReference>
<dbReference type="GO" id="GO:0004601">
    <property type="term" value="F:peroxidase activity"/>
    <property type="evidence" value="ECO:0007669"/>
    <property type="project" value="UniProtKB-KW"/>
</dbReference>